<organism evidence="3">
    <name type="scientific">Drosophila persimilis</name>
    <name type="common">Fruit fly</name>
    <dbReference type="NCBI Taxonomy" id="7234"/>
    <lineage>
        <taxon>Eukaryota</taxon>
        <taxon>Metazoa</taxon>
        <taxon>Ecdysozoa</taxon>
        <taxon>Arthropoda</taxon>
        <taxon>Hexapoda</taxon>
        <taxon>Insecta</taxon>
        <taxon>Pterygota</taxon>
        <taxon>Neoptera</taxon>
        <taxon>Endopterygota</taxon>
        <taxon>Diptera</taxon>
        <taxon>Brachycera</taxon>
        <taxon>Muscomorpha</taxon>
        <taxon>Ephydroidea</taxon>
        <taxon>Drosophilidae</taxon>
        <taxon>Drosophila</taxon>
        <taxon>Sophophora</taxon>
    </lineage>
</organism>
<dbReference type="Proteomes" id="UP000008744">
    <property type="component" value="Unassembled WGS sequence"/>
</dbReference>
<feature type="region of interest" description="Disordered" evidence="1">
    <location>
        <begin position="30"/>
        <end position="50"/>
    </location>
</feature>
<name>B4GQW2_DROPE</name>
<dbReference type="HOGENOM" id="CLU_3126575_0_0_1"/>
<protein>
    <submittedName>
        <fullName evidence="2">GL25075</fullName>
    </submittedName>
</protein>
<evidence type="ECO:0000313" key="2">
    <source>
        <dbReference type="EMBL" id="EDW40147.1"/>
    </source>
</evidence>
<dbReference type="EMBL" id="CH479188">
    <property type="protein sequence ID" value="EDW40147.1"/>
    <property type="molecule type" value="Genomic_DNA"/>
</dbReference>
<evidence type="ECO:0000313" key="3">
    <source>
        <dbReference type="Proteomes" id="UP000008744"/>
    </source>
</evidence>
<gene>
    <name evidence="2" type="primary">Dper\GL25075</name>
    <name evidence="2" type="ORF">Dper_GL25075</name>
</gene>
<proteinExistence type="predicted"/>
<accession>B4GQW2</accession>
<evidence type="ECO:0000256" key="1">
    <source>
        <dbReference type="SAM" id="MobiDB-lite"/>
    </source>
</evidence>
<dbReference type="AlphaFoldDB" id="B4GQW2"/>
<keyword evidence="3" id="KW-1185">Reference proteome</keyword>
<reference evidence="2 3" key="1">
    <citation type="journal article" date="2007" name="Nature">
        <title>Evolution of genes and genomes on the Drosophila phylogeny.</title>
        <authorList>
            <consortium name="Drosophila 12 Genomes Consortium"/>
            <person name="Clark A.G."/>
            <person name="Eisen M.B."/>
            <person name="Smith D.R."/>
            <person name="Bergman C.M."/>
            <person name="Oliver B."/>
            <person name="Markow T.A."/>
            <person name="Kaufman T.C."/>
            <person name="Kellis M."/>
            <person name="Gelbart W."/>
            <person name="Iyer V.N."/>
            <person name="Pollard D.A."/>
            <person name="Sackton T.B."/>
            <person name="Larracuente A.M."/>
            <person name="Singh N.D."/>
            <person name="Abad J.P."/>
            <person name="Abt D.N."/>
            <person name="Adryan B."/>
            <person name="Aguade M."/>
            <person name="Akashi H."/>
            <person name="Anderson W.W."/>
            <person name="Aquadro C.F."/>
            <person name="Ardell D.H."/>
            <person name="Arguello R."/>
            <person name="Artieri C.G."/>
            <person name="Barbash D.A."/>
            <person name="Barker D."/>
            <person name="Barsanti P."/>
            <person name="Batterham P."/>
            <person name="Batzoglou S."/>
            <person name="Begun D."/>
            <person name="Bhutkar A."/>
            <person name="Blanco E."/>
            <person name="Bosak S.A."/>
            <person name="Bradley R.K."/>
            <person name="Brand A.D."/>
            <person name="Brent M.R."/>
            <person name="Brooks A.N."/>
            <person name="Brown R.H."/>
            <person name="Butlin R.K."/>
            <person name="Caggese C."/>
            <person name="Calvi B.R."/>
            <person name="Bernardo de Carvalho A."/>
            <person name="Caspi A."/>
            <person name="Castrezana S."/>
            <person name="Celniker S.E."/>
            <person name="Chang J.L."/>
            <person name="Chapple C."/>
            <person name="Chatterji S."/>
            <person name="Chinwalla A."/>
            <person name="Civetta A."/>
            <person name="Clifton S.W."/>
            <person name="Comeron J.M."/>
            <person name="Costello J.C."/>
            <person name="Coyne J.A."/>
            <person name="Daub J."/>
            <person name="David R.G."/>
            <person name="Delcher A.L."/>
            <person name="Delehaunty K."/>
            <person name="Do C.B."/>
            <person name="Ebling H."/>
            <person name="Edwards K."/>
            <person name="Eickbush T."/>
            <person name="Evans J.D."/>
            <person name="Filipski A."/>
            <person name="Findeiss S."/>
            <person name="Freyhult E."/>
            <person name="Fulton L."/>
            <person name="Fulton R."/>
            <person name="Garcia A.C."/>
            <person name="Gardiner A."/>
            <person name="Garfield D.A."/>
            <person name="Garvin B.E."/>
            <person name="Gibson G."/>
            <person name="Gilbert D."/>
            <person name="Gnerre S."/>
            <person name="Godfrey J."/>
            <person name="Good R."/>
            <person name="Gotea V."/>
            <person name="Gravely B."/>
            <person name="Greenberg A.J."/>
            <person name="Griffiths-Jones S."/>
            <person name="Gross S."/>
            <person name="Guigo R."/>
            <person name="Gustafson E.A."/>
            <person name="Haerty W."/>
            <person name="Hahn M.W."/>
            <person name="Halligan D.L."/>
            <person name="Halpern A.L."/>
            <person name="Halter G.M."/>
            <person name="Han M.V."/>
            <person name="Heger A."/>
            <person name="Hillier L."/>
            <person name="Hinrichs A.S."/>
            <person name="Holmes I."/>
            <person name="Hoskins R.A."/>
            <person name="Hubisz M.J."/>
            <person name="Hultmark D."/>
            <person name="Huntley M.A."/>
            <person name="Jaffe D.B."/>
            <person name="Jagadeeshan S."/>
            <person name="Jeck W.R."/>
            <person name="Johnson J."/>
            <person name="Jones C.D."/>
            <person name="Jordan W.C."/>
            <person name="Karpen G.H."/>
            <person name="Kataoka E."/>
            <person name="Keightley P.D."/>
            <person name="Kheradpour P."/>
            <person name="Kirkness E.F."/>
            <person name="Koerich L.B."/>
            <person name="Kristiansen K."/>
            <person name="Kudrna D."/>
            <person name="Kulathinal R.J."/>
            <person name="Kumar S."/>
            <person name="Kwok R."/>
            <person name="Lander E."/>
            <person name="Langley C.H."/>
            <person name="Lapoint R."/>
            <person name="Lazzaro B.P."/>
            <person name="Lee S.J."/>
            <person name="Levesque L."/>
            <person name="Li R."/>
            <person name="Lin C.F."/>
            <person name="Lin M.F."/>
            <person name="Lindblad-Toh K."/>
            <person name="Llopart A."/>
            <person name="Long M."/>
            <person name="Low L."/>
            <person name="Lozovsky E."/>
            <person name="Lu J."/>
            <person name="Luo M."/>
            <person name="Machado C.A."/>
            <person name="Makalowski W."/>
            <person name="Marzo M."/>
            <person name="Matsuda M."/>
            <person name="Matzkin L."/>
            <person name="McAllister B."/>
            <person name="McBride C.S."/>
            <person name="McKernan B."/>
            <person name="McKernan K."/>
            <person name="Mendez-Lago M."/>
            <person name="Minx P."/>
            <person name="Mollenhauer M.U."/>
            <person name="Montooth K."/>
            <person name="Mount S.M."/>
            <person name="Mu X."/>
            <person name="Myers E."/>
            <person name="Negre B."/>
            <person name="Newfeld S."/>
            <person name="Nielsen R."/>
            <person name="Noor M.A."/>
            <person name="O'Grady P."/>
            <person name="Pachter L."/>
            <person name="Papaceit M."/>
            <person name="Parisi M.J."/>
            <person name="Parisi M."/>
            <person name="Parts L."/>
            <person name="Pedersen J.S."/>
            <person name="Pesole G."/>
            <person name="Phillippy A.M."/>
            <person name="Ponting C.P."/>
            <person name="Pop M."/>
            <person name="Porcelli D."/>
            <person name="Powell J.R."/>
            <person name="Prohaska S."/>
            <person name="Pruitt K."/>
            <person name="Puig M."/>
            <person name="Quesneville H."/>
            <person name="Ram K.R."/>
            <person name="Rand D."/>
            <person name="Rasmussen M.D."/>
            <person name="Reed L.K."/>
            <person name="Reenan R."/>
            <person name="Reily A."/>
            <person name="Remington K.A."/>
            <person name="Rieger T.T."/>
            <person name="Ritchie M.G."/>
            <person name="Robin C."/>
            <person name="Rogers Y.H."/>
            <person name="Rohde C."/>
            <person name="Rozas J."/>
            <person name="Rubenfield M.J."/>
            <person name="Ruiz A."/>
            <person name="Russo S."/>
            <person name="Salzberg S.L."/>
            <person name="Sanchez-Gracia A."/>
            <person name="Saranga D.J."/>
            <person name="Sato H."/>
            <person name="Schaeffer S.W."/>
            <person name="Schatz M.C."/>
            <person name="Schlenke T."/>
            <person name="Schwartz R."/>
            <person name="Segarra C."/>
            <person name="Singh R.S."/>
            <person name="Sirot L."/>
            <person name="Sirota M."/>
            <person name="Sisneros N.B."/>
            <person name="Smith C.D."/>
            <person name="Smith T.F."/>
            <person name="Spieth J."/>
            <person name="Stage D.E."/>
            <person name="Stark A."/>
            <person name="Stephan W."/>
            <person name="Strausberg R.L."/>
            <person name="Strempel S."/>
            <person name="Sturgill D."/>
            <person name="Sutton G."/>
            <person name="Sutton G.G."/>
            <person name="Tao W."/>
            <person name="Teichmann S."/>
            <person name="Tobari Y.N."/>
            <person name="Tomimura Y."/>
            <person name="Tsolas J.M."/>
            <person name="Valente V.L."/>
            <person name="Venter E."/>
            <person name="Venter J.C."/>
            <person name="Vicario S."/>
            <person name="Vieira F.G."/>
            <person name="Vilella A.J."/>
            <person name="Villasante A."/>
            <person name="Walenz B."/>
            <person name="Wang J."/>
            <person name="Wasserman M."/>
            <person name="Watts T."/>
            <person name="Wilson D."/>
            <person name="Wilson R.K."/>
            <person name="Wing R.A."/>
            <person name="Wolfner M.F."/>
            <person name="Wong A."/>
            <person name="Wong G.K."/>
            <person name="Wu C.I."/>
            <person name="Wu G."/>
            <person name="Yamamoto D."/>
            <person name="Yang H.P."/>
            <person name="Yang S.P."/>
            <person name="Yorke J.A."/>
            <person name="Yoshida K."/>
            <person name="Zdobnov E."/>
            <person name="Zhang P."/>
            <person name="Zhang Y."/>
            <person name="Zimin A.V."/>
            <person name="Baldwin J."/>
            <person name="Abdouelleil A."/>
            <person name="Abdulkadir J."/>
            <person name="Abebe A."/>
            <person name="Abera B."/>
            <person name="Abreu J."/>
            <person name="Acer S.C."/>
            <person name="Aftuck L."/>
            <person name="Alexander A."/>
            <person name="An P."/>
            <person name="Anderson E."/>
            <person name="Anderson S."/>
            <person name="Arachi H."/>
            <person name="Azer M."/>
            <person name="Bachantsang P."/>
            <person name="Barry A."/>
            <person name="Bayul T."/>
            <person name="Berlin A."/>
            <person name="Bessette D."/>
            <person name="Bloom T."/>
            <person name="Blye J."/>
            <person name="Boguslavskiy L."/>
            <person name="Bonnet C."/>
            <person name="Boukhgalter B."/>
            <person name="Bourzgui I."/>
            <person name="Brown A."/>
            <person name="Cahill P."/>
            <person name="Channer S."/>
            <person name="Cheshatsang Y."/>
            <person name="Chuda L."/>
            <person name="Citroen M."/>
            <person name="Collymore A."/>
            <person name="Cooke P."/>
            <person name="Costello M."/>
            <person name="D'Aco K."/>
            <person name="Daza R."/>
            <person name="De Haan G."/>
            <person name="DeGray S."/>
            <person name="DeMaso C."/>
            <person name="Dhargay N."/>
            <person name="Dooley K."/>
            <person name="Dooley E."/>
            <person name="Doricent M."/>
            <person name="Dorje P."/>
            <person name="Dorjee K."/>
            <person name="Dupes A."/>
            <person name="Elong R."/>
            <person name="Falk J."/>
            <person name="Farina A."/>
            <person name="Faro S."/>
            <person name="Ferguson D."/>
            <person name="Fisher S."/>
            <person name="Foley C.D."/>
            <person name="Franke A."/>
            <person name="Friedrich D."/>
            <person name="Gadbois L."/>
            <person name="Gearin G."/>
            <person name="Gearin C.R."/>
            <person name="Giannoukos G."/>
            <person name="Goode T."/>
            <person name="Graham J."/>
            <person name="Grandbois E."/>
            <person name="Grewal S."/>
            <person name="Gyaltsen K."/>
            <person name="Hafez N."/>
            <person name="Hagos B."/>
            <person name="Hall J."/>
            <person name="Henson C."/>
            <person name="Hollinger A."/>
            <person name="Honan T."/>
            <person name="Huard M.D."/>
            <person name="Hughes L."/>
            <person name="Hurhula B."/>
            <person name="Husby M.E."/>
            <person name="Kamat A."/>
            <person name="Kanga B."/>
            <person name="Kashin S."/>
            <person name="Khazanovich D."/>
            <person name="Kisner P."/>
            <person name="Lance K."/>
            <person name="Lara M."/>
            <person name="Lee W."/>
            <person name="Lennon N."/>
            <person name="Letendre F."/>
            <person name="LeVine R."/>
            <person name="Lipovsky A."/>
            <person name="Liu X."/>
            <person name="Liu J."/>
            <person name="Liu S."/>
            <person name="Lokyitsang T."/>
            <person name="Lokyitsang Y."/>
            <person name="Lubonja R."/>
            <person name="Lui A."/>
            <person name="MacDonald P."/>
            <person name="Magnisalis V."/>
            <person name="Maru K."/>
            <person name="Matthews C."/>
            <person name="McCusker W."/>
            <person name="McDonough S."/>
            <person name="Mehta T."/>
            <person name="Meldrim J."/>
            <person name="Meneus L."/>
            <person name="Mihai O."/>
            <person name="Mihalev A."/>
            <person name="Mihova T."/>
            <person name="Mittelman R."/>
            <person name="Mlenga V."/>
            <person name="Montmayeur A."/>
            <person name="Mulrain L."/>
            <person name="Navidi A."/>
            <person name="Naylor J."/>
            <person name="Negash T."/>
            <person name="Nguyen T."/>
            <person name="Nguyen N."/>
            <person name="Nicol R."/>
            <person name="Norbu C."/>
            <person name="Norbu N."/>
            <person name="Novod N."/>
            <person name="O'Neill B."/>
            <person name="Osman S."/>
            <person name="Markiewicz E."/>
            <person name="Oyono O.L."/>
            <person name="Patti C."/>
            <person name="Phunkhang P."/>
            <person name="Pierre F."/>
            <person name="Priest M."/>
            <person name="Raghuraman S."/>
            <person name="Rege F."/>
            <person name="Reyes R."/>
            <person name="Rise C."/>
            <person name="Rogov P."/>
            <person name="Ross K."/>
            <person name="Ryan E."/>
            <person name="Settipalli S."/>
            <person name="Shea T."/>
            <person name="Sherpa N."/>
            <person name="Shi L."/>
            <person name="Shih D."/>
            <person name="Sparrow T."/>
            <person name="Spaulding J."/>
            <person name="Stalker J."/>
            <person name="Stange-Thomann N."/>
            <person name="Stavropoulos S."/>
            <person name="Stone C."/>
            <person name="Strader C."/>
            <person name="Tesfaye S."/>
            <person name="Thomson T."/>
            <person name="Thoulutsang Y."/>
            <person name="Thoulutsang D."/>
            <person name="Topham K."/>
            <person name="Topping I."/>
            <person name="Tsamla T."/>
            <person name="Vassiliev H."/>
            <person name="Vo A."/>
            <person name="Wangchuk T."/>
            <person name="Wangdi T."/>
            <person name="Weiand M."/>
            <person name="Wilkinson J."/>
            <person name="Wilson A."/>
            <person name="Yadav S."/>
            <person name="Young G."/>
            <person name="Yu Q."/>
            <person name="Zembek L."/>
            <person name="Zhong D."/>
            <person name="Zimmer A."/>
            <person name="Zwirko Z."/>
            <person name="Jaffe D.B."/>
            <person name="Alvarez P."/>
            <person name="Brockman W."/>
            <person name="Butler J."/>
            <person name="Chin C."/>
            <person name="Gnerre S."/>
            <person name="Grabherr M."/>
            <person name="Kleber M."/>
            <person name="Mauceli E."/>
            <person name="MacCallum I."/>
        </authorList>
    </citation>
    <scope>NUCLEOTIDE SEQUENCE [LARGE SCALE GENOMIC DNA]</scope>
    <source>
        <strain evidence="3">MSH-3 / Tucson 14011-0111.49</strain>
    </source>
</reference>
<sequence>MALDGMVSALLVSIALTGHDGDERHNCRVAGRKRKRNGAASETGLEPRKW</sequence>